<accession>A0A0A0LSU7</accession>
<dbReference type="KEGG" id="csv:101219068"/>
<dbReference type="SMR" id="A0A0A0LSU7"/>
<dbReference type="SUPFAM" id="SSF56112">
    <property type="entry name" value="Protein kinase-like (PK-like)"/>
    <property type="match status" value="1"/>
</dbReference>
<name>A0A0A0LSU7_CUCSA</name>
<evidence type="ECO:0000256" key="2">
    <source>
        <dbReference type="ARBA" id="ARBA00012411"/>
    </source>
</evidence>
<dbReference type="FunFam" id="1.10.510.10:FF:000017">
    <property type="entry name" value="Mitogen-activated protein kinase"/>
    <property type="match status" value="1"/>
</dbReference>
<dbReference type="PROSITE" id="PS50011">
    <property type="entry name" value="PROTEIN_KINASE_DOM"/>
    <property type="match status" value="1"/>
</dbReference>
<dbReference type="OrthoDB" id="2396at2759"/>
<dbReference type="InterPro" id="IPR050117">
    <property type="entry name" value="MAPK"/>
</dbReference>
<dbReference type="Gene3D" id="1.10.510.10">
    <property type="entry name" value="Transferase(Phosphotransferase) domain 1"/>
    <property type="match status" value="1"/>
</dbReference>
<comment type="catalytic activity">
    <reaction evidence="9">
        <text>L-threonyl-[protein] + ATP = O-phospho-L-threonyl-[protein] + ADP + H(+)</text>
        <dbReference type="Rhea" id="RHEA:46608"/>
        <dbReference type="Rhea" id="RHEA-COMP:11060"/>
        <dbReference type="Rhea" id="RHEA-COMP:11605"/>
        <dbReference type="ChEBI" id="CHEBI:15378"/>
        <dbReference type="ChEBI" id="CHEBI:30013"/>
        <dbReference type="ChEBI" id="CHEBI:30616"/>
        <dbReference type="ChEBI" id="CHEBI:61977"/>
        <dbReference type="ChEBI" id="CHEBI:456216"/>
        <dbReference type="EC" id="2.7.11.24"/>
    </reaction>
</comment>
<feature type="compositionally biased region" description="Acidic residues" evidence="12">
    <location>
        <begin position="623"/>
        <end position="635"/>
    </location>
</feature>
<dbReference type="PROSITE" id="PS01351">
    <property type="entry name" value="MAPK"/>
    <property type="match status" value="1"/>
</dbReference>
<feature type="domain" description="Protein kinase" evidence="13">
    <location>
        <begin position="156"/>
        <end position="447"/>
    </location>
</feature>
<evidence type="ECO:0000256" key="5">
    <source>
        <dbReference type="ARBA" id="ARBA00022679"/>
    </source>
</evidence>
<dbReference type="InterPro" id="IPR000719">
    <property type="entry name" value="Prot_kinase_dom"/>
</dbReference>
<keyword evidence="8 11" id="KW-0067">ATP-binding</keyword>
<feature type="region of interest" description="Disordered" evidence="12">
    <location>
        <begin position="526"/>
        <end position="647"/>
    </location>
</feature>
<dbReference type="eggNOG" id="KOG0660">
    <property type="taxonomic scope" value="Eukaryota"/>
</dbReference>
<keyword evidence="4" id="KW-0597">Phosphoprotein</keyword>
<dbReference type="GO" id="GO:0005634">
    <property type="term" value="C:nucleus"/>
    <property type="evidence" value="ECO:0000318"/>
    <property type="project" value="GO_Central"/>
</dbReference>
<feature type="region of interest" description="Disordered" evidence="12">
    <location>
        <begin position="16"/>
        <end position="43"/>
    </location>
</feature>
<dbReference type="FunFam" id="3.30.200.20:FF:000578">
    <property type="entry name" value="Mitogen-activated protein kinase"/>
    <property type="match status" value="1"/>
</dbReference>
<dbReference type="GO" id="GO:0004707">
    <property type="term" value="F:MAP kinase activity"/>
    <property type="evidence" value="ECO:0007669"/>
    <property type="project" value="UniProtKB-EC"/>
</dbReference>
<feature type="binding site" evidence="11">
    <location>
        <position position="186"/>
    </location>
    <ligand>
        <name>ATP</name>
        <dbReference type="ChEBI" id="CHEBI:30616"/>
    </ligand>
</feature>
<dbReference type="AlphaFoldDB" id="A0A0A0LSU7"/>
<evidence type="ECO:0000256" key="10">
    <source>
        <dbReference type="ARBA" id="ARBA00048312"/>
    </source>
</evidence>
<evidence type="ECO:0000259" key="13">
    <source>
        <dbReference type="PROSITE" id="PS50011"/>
    </source>
</evidence>
<dbReference type="GO" id="GO:0005524">
    <property type="term" value="F:ATP binding"/>
    <property type="evidence" value="ECO:0007669"/>
    <property type="project" value="UniProtKB-UniRule"/>
</dbReference>
<dbReference type="PROSITE" id="PS00107">
    <property type="entry name" value="PROTEIN_KINASE_ATP"/>
    <property type="match status" value="1"/>
</dbReference>
<dbReference type="Pfam" id="PF00069">
    <property type="entry name" value="Pkinase"/>
    <property type="match status" value="1"/>
</dbReference>
<reference evidence="14 15" key="4">
    <citation type="journal article" date="2011" name="BMC Genomics">
        <title>RNA-Seq improves annotation of protein-coding genes in the cucumber genome.</title>
        <authorList>
            <person name="Li Z."/>
            <person name="Zhang Z."/>
            <person name="Yan P."/>
            <person name="Huang S."/>
            <person name="Fei Z."/>
            <person name="Lin K."/>
        </authorList>
    </citation>
    <scope>NUCLEOTIDE SEQUENCE [LARGE SCALE GENOMIC DNA]</scope>
    <source>
        <strain evidence="15">cv. 9930</strain>
    </source>
</reference>
<dbReference type="InterPro" id="IPR003527">
    <property type="entry name" value="MAP_kinase_CS"/>
</dbReference>
<evidence type="ECO:0000256" key="4">
    <source>
        <dbReference type="ARBA" id="ARBA00022553"/>
    </source>
</evidence>
<reference evidence="14 15" key="2">
    <citation type="journal article" date="2009" name="PLoS ONE">
        <title>An integrated genetic and cytogenetic map of the cucumber genome.</title>
        <authorList>
            <person name="Ren Y."/>
            <person name="Zhang Z."/>
            <person name="Liu J."/>
            <person name="Staub J.E."/>
            <person name="Han Y."/>
            <person name="Cheng Z."/>
            <person name="Li X."/>
            <person name="Lu J."/>
            <person name="Miao H."/>
            <person name="Kang H."/>
            <person name="Xie B."/>
            <person name="Gu X."/>
            <person name="Wang X."/>
            <person name="Du Y."/>
            <person name="Jin W."/>
            <person name="Huang S."/>
        </authorList>
    </citation>
    <scope>NUCLEOTIDE SEQUENCE [LARGE SCALE GENOMIC DNA]</scope>
    <source>
        <strain evidence="15">cv. 9930</strain>
    </source>
</reference>
<dbReference type="InterPro" id="IPR017441">
    <property type="entry name" value="Protein_kinase_ATP_BS"/>
</dbReference>
<dbReference type="CDD" id="cd07859">
    <property type="entry name" value="STKc_TDY_MAPK"/>
    <property type="match status" value="1"/>
</dbReference>
<keyword evidence="7" id="KW-0418">Kinase</keyword>
<dbReference type="GO" id="GO:0106310">
    <property type="term" value="F:protein serine kinase activity"/>
    <property type="evidence" value="ECO:0007669"/>
    <property type="project" value="RHEA"/>
</dbReference>
<dbReference type="SMART" id="SM00220">
    <property type="entry name" value="S_TKc"/>
    <property type="match status" value="1"/>
</dbReference>
<evidence type="ECO:0000256" key="8">
    <source>
        <dbReference type="ARBA" id="ARBA00022840"/>
    </source>
</evidence>
<dbReference type="FunFam" id="3.30.200.20:FF:000046">
    <property type="entry name" value="Mitogen-activated protein kinase"/>
    <property type="match status" value="1"/>
</dbReference>
<evidence type="ECO:0000256" key="1">
    <source>
        <dbReference type="ARBA" id="ARBA00008832"/>
    </source>
</evidence>
<keyword evidence="3" id="KW-0723">Serine/threonine-protein kinase</keyword>
<organism evidence="14 15">
    <name type="scientific">Cucumis sativus</name>
    <name type="common">Cucumber</name>
    <dbReference type="NCBI Taxonomy" id="3659"/>
    <lineage>
        <taxon>Eukaryota</taxon>
        <taxon>Viridiplantae</taxon>
        <taxon>Streptophyta</taxon>
        <taxon>Embryophyta</taxon>
        <taxon>Tracheophyta</taxon>
        <taxon>Spermatophyta</taxon>
        <taxon>Magnoliopsida</taxon>
        <taxon>eudicotyledons</taxon>
        <taxon>Gunneridae</taxon>
        <taxon>Pentapetalae</taxon>
        <taxon>rosids</taxon>
        <taxon>fabids</taxon>
        <taxon>Cucurbitales</taxon>
        <taxon>Cucurbitaceae</taxon>
        <taxon>Benincaseae</taxon>
        <taxon>Cucumis</taxon>
    </lineage>
</organism>
<dbReference type="GO" id="GO:0035556">
    <property type="term" value="P:intracellular signal transduction"/>
    <property type="evidence" value="ECO:0000318"/>
    <property type="project" value="GO_Central"/>
</dbReference>
<feature type="compositionally biased region" description="Polar residues" evidence="12">
    <location>
        <begin position="566"/>
        <end position="580"/>
    </location>
</feature>
<evidence type="ECO:0000256" key="9">
    <source>
        <dbReference type="ARBA" id="ARBA00047592"/>
    </source>
</evidence>
<evidence type="ECO:0000313" key="15">
    <source>
        <dbReference type="Proteomes" id="UP000029981"/>
    </source>
</evidence>
<evidence type="ECO:0000313" key="14">
    <source>
        <dbReference type="EMBL" id="KGN63867.1"/>
    </source>
</evidence>
<proteinExistence type="inferred from homology"/>
<keyword evidence="5" id="KW-0808">Transferase</keyword>
<dbReference type="STRING" id="3659.A0A0A0LSU7"/>
<gene>
    <name evidence="14" type="ORF">Csa_1G024990</name>
</gene>
<dbReference type="GO" id="GO:0005737">
    <property type="term" value="C:cytoplasm"/>
    <property type="evidence" value="ECO:0000318"/>
    <property type="project" value="GO_Central"/>
</dbReference>
<evidence type="ECO:0000256" key="11">
    <source>
        <dbReference type="PROSITE-ProRule" id="PRU10141"/>
    </source>
</evidence>
<evidence type="ECO:0000256" key="6">
    <source>
        <dbReference type="ARBA" id="ARBA00022741"/>
    </source>
</evidence>
<sequence>MGSGTLVDGVRRWFQRRTSSSSSSTSNSNSNFSSNSDSSDPNLNYPNLHKFDYVDNGGVSGDQLLSSDLRAQSSIAHKRKPLRKQTQLGEGGILEQLPEEEDDDLDYSALKLIKVPKRINHFRNPPPPLPSALMDSHKKGGLETEFFTEYGEASRYQVQEIIGKGSYGVVGSAVDTHTDEKVAIKKINDVFEHVSDATRILREIKLLRLLRHPDIVEIKHIMLPPSRREFRDIYVVFELMESDLHQVIKANDDLTPEHHQFFLYQLLRGLKYIHTANVFHRDLKPKNILANADCKLKICDFGLARVSFNDAPSAIFWTDYVATRWYRAPELCGSFFSKYTPAIDIWSIGCIFAEMLTGKPLFPGKNVVHQLDLMTDVLGTPSSESIARIRNEKARRYLSNMRRKQPVPLTQKFPNADPLALRLLQRLLAFDPKDRPTAEEALADPYFQGLANVDREPSTQPISKLEFEFERRKLTKDDVRELIYREILEYHPQMLQEYLRSGEQTSFMYPSGVDRFKRQFAHLEEHYGKGERSTPLQRQHASLPRERIPAPKDEAGQHNDLEGRNVATSLQSPPKSQGDGSENANGNEQNGQNKPNYSARSLLKSASISASKCIGVKPRKDLEEEPISETNDEAVDGVSHKMSALHT</sequence>
<feature type="region of interest" description="Disordered" evidence="12">
    <location>
        <begin position="76"/>
        <end position="100"/>
    </location>
</feature>
<feature type="compositionally biased region" description="Basic and acidic residues" evidence="12">
    <location>
        <begin position="543"/>
        <end position="563"/>
    </location>
</feature>
<protein>
    <recommendedName>
        <fullName evidence="2">mitogen-activated protein kinase</fullName>
        <ecNumber evidence="2">2.7.11.24</ecNumber>
    </recommendedName>
</protein>
<dbReference type="OMA" id="NDLTHEH"/>
<dbReference type="InterPro" id="IPR011009">
    <property type="entry name" value="Kinase-like_dom_sf"/>
</dbReference>
<feature type="compositionally biased region" description="Low complexity" evidence="12">
    <location>
        <begin position="582"/>
        <end position="612"/>
    </location>
</feature>
<dbReference type="PANTHER" id="PTHR24055">
    <property type="entry name" value="MITOGEN-ACTIVATED PROTEIN KINASE"/>
    <property type="match status" value="1"/>
</dbReference>
<evidence type="ECO:0000256" key="3">
    <source>
        <dbReference type="ARBA" id="ARBA00022527"/>
    </source>
</evidence>
<evidence type="ECO:0000256" key="7">
    <source>
        <dbReference type="ARBA" id="ARBA00022777"/>
    </source>
</evidence>
<feature type="compositionally biased region" description="Low complexity" evidence="12">
    <location>
        <begin position="18"/>
        <end position="40"/>
    </location>
</feature>
<dbReference type="Proteomes" id="UP000029981">
    <property type="component" value="Chromosome 1"/>
</dbReference>
<dbReference type="Gene3D" id="3.30.200.20">
    <property type="entry name" value="Phosphorylase Kinase, domain 1"/>
    <property type="match status" value="1"/>
</dbReference>
<dbReference type="GO" id="GO:0004674">
    <property type="term" value="F:protein serine/threonine kinase activity"/>
    <property type="evidence" value="ECO:0000318"/>
    <property type="project" value="GO_Central"/>
</dbReference>
<keyword evidence="6 11" id="KW-0547">Nucleotide-binding</keyword>
<reference evidence="14 15" key="1">
    <citation type="journal article" date="2009" name="Nat. Genet.">
        <title>The genome of the cucumber, Cucumis sativus L.</title>
        <authorList>
            <person name="Huang S."/>
            <person name="Li R."/>
            <person name="Zhang Z."/>
            <person name="Li L."/>
            <person name="Gu X."/>
            <person name="Fan W."/>
            <person name="Lucas W.J."/>
            <person name="Wang X."/>
            <person name="Xie B."/>
            <person name="Ni P."/>
            <person name="Ren Y."/>
            <person name="Zhu H."/>
            <person name="Li J."/>
            <person name="Lin K."/>
            <person name="Jin W."/>
            <person name="Fei Z."/>
            <person name="Li G."/>
            <person name="Staub J."/>
            <person name="Kilian A."/>
            <person name="van der Vossen E.A."/>
            <person name="Wu Y."/>
            <person name="Guo J."/>
            <person name="He J."/>
            <person name="Jia Z."/>
            <person name="Ren Y."/>
            <person name="Tian G."/>
            <person name="Lu Y."/>
            <person name="Ruan J."/>
            <person name="Qian W."/>
            <person name="Wang M."/>
            <person name="Huang Q."/>
            <person name="Li B."/>
            <person name="Xuan Z."/>
            <person name="Cao J."/>
            <person name="Asan"/>
            <person name="Wu Z."/>
            <person name="Zhang J."/>
            <person name="Cai Q."/>
            <person name="Bai Y."/>
            <person name="Zhao B."/>
            <person name="Han Y."/>
            <person name="Li Y."/>
            <person name="Li X."/>
            <person name="Wang S."/>
            <person name="Shi Q."/>
            <person name="Liu S."/>
            <person name="Cho W.K."/>
            <person name="Kim J.Y."/>
            <person name="Xu Y."/>
            <person name="Heller-Uszynska K."/>
            <person name="Miao H."/>
            <person name="Cheng Z."/>
            <person name="Zhang S."/>
            <person name="Wu J."/>
            <person name="Yang Y."/>
            <person name="Kang H."/>
            <person name="Li M."/>
            <person name="Liang H."/>
            <person name="Ren X."/>
            <person name="Shi Z."/>
            <person name="Wen M."/>
            <person name="Jian M."/>
            <person name="Yang H."/>
            <person name="Zhang G."/>
            <person name="Yang Z."/>
            <person name="Chen R."/>
            <person name="Liu S."/>
            <person name="Li J."/>
            <person name="Ma L."/>
            <person name="Liu H."/>
            <person name="Zhou Y."/>
            <person name="Zhao J."/>
            <person name="Fang X."/>
            <person name="Li G."/>
            <person name="Fang L."/>
            <person name="Li Y."/>
            <person name="Liu D."/>
            <person name="Zheng H."/>
            <person name="Zhang Y."/>
            <person name="Qin N."/>
            <person name="Li Z."/>
            <person name="Yang G."/>
            <person name="Yang S."/>
            <person name="Bolund L."/>
            <person name="Kristiansen K."/>
            <person name="Zheng H."/>
            <person name="Li S."/>
            <person name="Zhang X."/>
            <person name="Yang H."/>
            <person name="Wang J."/>
            <person name="Sun R."/>
            <person name="Zhang B."/>
            <person name="Jiang S."/>
            <person name="Wang J."/>
            <person name="Du Y."/>
            <person name="Li S."/>
        </authorList>
    </citation>
    <scope>NUCLEOTIDE SEQUENCE [LARGE SCALE GENOMIC DNA]</scope>
    <source>
        <strain evidence="15">cv. 9930</strain>
    </source>
</reference>
<evidence type="ECO:0000256" key="12">
    <source>
        <dbReference type="SAM" id="MobiDB-lite"/>
    </source>
</evidence>
<keyword evidence="15" id="KW-1185">Reference proteome</keyword>
<dbReference type="EMBL" id="CM002922">
    <property type="protein sequence ID" value="KGN63867.1"/>
    <property type="molecule type" value="Genomic_DNA"/>
</dbReference>
<reference evidence="14 15" key="3">
    <citation type="journal article" date="2010" name="BMC Genomics">
        <title>Transcriptome sequencing and comparative analysis of cucumber flowers with different sex types.</title>
        <authorList>
            <person name="Guo S."/>
            <person name="Zheng Y."/>
            <person name="Joung J.G."/>
            <person name="Liu S."/>
            <person name="Zhang Z."/>
            <person name="Crasta O.R."/>
            <person name="Sobral B.W."/>
            <person name="Xu Y."/>
            <person name="Huang S."/>
            <person name="Fei Z."/>
        </authorList>
    </citation>
    <scope>NUCLEOTIDE SEQUENCE [LARGE SCALE GENOMIC DNA]</scope>
    <source>
        <strain evidence="15">cv. 9930</strain>
    </source>
</reference>
<dbReference type="Gramene" id="KGN63867">
    <property type="protein sequence ID" value="KGN63867"/>
    <property type="gene ID" value="Csa_1G024990"/>
</dbReference>
<comment type="similarity">
    <text evidence="1">Belongs to the protein kinase superfamily. CMGC Ser/Thr protein kinase family. MAP kinase subfamily.</text>
</comment>
<comment type="catalytic activity">
    <reaction evidence="10">
        <text>L-seryl-[protein] + ATP = O-phospho-L-seryl-[protein] + ADP + H(+)</text>
        <dbReference type="Rhea" id="RHEA:17989"/>
        <dbReference type="Rhea" id="RHEA-COMP:9863"/>
        <dbReference type="Rhea" id="RHEA-COMP:11604"/>
        <dbReference type="ChEBI" id="CHEBI:15378"/>
        <dbReference type="ChEBI" id="CHEBI:29999"/>
        <dbReference type="ChEBI" id="CHEBI:30616"/>
        <dbReference type="ChEBI" id="CHEBI:83421"/>
        <dbReference type="ChEBI" id="CHEBI:456216"/>
        <dbReference type="EC" id="2.7.11.24"/>
    </reaction>
</comment>
<dbReference type="EC" id="2.7.11.24" evidence="2"/>